<evidence type="ECO:0000256" key="8">
    <source>
        <dbReference type="ARBA" id="ARBA00022723"/>
    </source>
</evidence>
<evidence type="ECO:0000256" key="14">
    <source>
        <dbReference type="ARBA" id="ARBA00023284"/>
    </source>
</evidence>
<evidence type="ECO:0000256" key="5">
    <source>
        <dbReference type="ARBA" id="ARBA00016895"/>
    </source>
</evidence>
<dbReference type="GO" id="GO:0046872">
    <property type="term" value="F:metal ion binding"/>
    <property type="evidence" value="ECO:0007669"/>
    <property type="project" value="UniProtKB-KW"/>
</dbReference>
<keyword evidence="9 17" id="KW-0671">Queuosine biosynthesis</keyword>
<evidence type="ECO:0000256" key="6">
    <source>
        <dbReference type="ARBA" id="ARBA00022485"/>
    </source>
</evidence>
<comment type="catalytic activity">
    <reaction evidence="16 17">
        <text>epoxyqueuosine(34) in tRNA + AH2 = queuosine(34) in tRNA + A + H2O</text>
        <dbReference type="Rhea" id="RHEA:32159"/>
        <dbReference type="Rhea" id="RHEA-COMP:18571"/>
        <dbReference type="Rhea" id="RHEA-COMP:18582"/>
        <dbReference type="ChEBI" id="CHEBI:13193"/>
        <dbReference type="ChEBI" id="CHEBI:15377"/>
        <dbReference type="ChEBI" id="CHEBI:17499"/>
        <dbReference type="ChEBI" id="CHEBI:194431"/>
        <dbReference type="ChEBI" id="CHEBI:194443"/>
        <dbReference type="EC" id="1.17.99.6"/>
    </reaction>
</comment>
<dbReference type="EC" id="1.17.99.6" evidence="4 17"/>
<evidence type="ECO:0000256" key="7">
    <source>
        <dbReference type="ARBA" id="ARBA00022694"/>
    </source>
</evidence>
<accession>A0A1G6SHF0</accession>
<dbReference type="RefSeq" id="WP_091791012.1">
    <property type="nucleotide sequence ID" value="NZ_FNAF01000001.1"/>
</dbReference>
<keyword evidence="8 17" id="KW-0479">Metal-binding</keyword>
<proteinExistence type="inferred from homology"/>
<feature type="binding site" evidence="17">
    <location>
        <position position="33"/>
    </location>
    <ligand>
        <name>[4Fe-4S] cluster</name>
        <dbReference type="ChEBI" id="CHEBI:49883"/>
    </ligand>
</feature>
<evidence type="ECO:0000256" key="11">
    <source>
        <dbReference type="ARBA" id="ARBA00023004"/>
    </source>
</evidence>
<keyword evidence="12 17" id="KW-0411">Iron-sulfur</keyword>
<evidence type="ECO:0000256" key="16">
    <source>
        <dbReference type="ARBA" id="ARBA00047415"/>
    </source>
</evidence>
<comment type="pathway">
    <text evidence="2 17">tRNA modification; tRNA-queuosine biosynthesis.</text>
</comment>
<feature type="disulfide bond" description="Redox-active" evidence="17">
    <location>
        <begin position="197"/>
        <end position="199"/>
    </location>
</feature>
<keyword evidence="7 17" id="KW-0819">tRNA processing</keyword>
<name>A0A1G6SHF0_PEPNI</name>
<dbReference type="GO" id="GO:0051539">
    <property type="term" value="F:4 iron, 4 sulfur cluster binding"/>
    <property type="evidence" value="ECO:0007669"/>
    <property type="project" value="UniProtKB-UniRule"/>
</dbReference>
<sequence>MSANLSKRRYDQELSRLIEGLGGSRPLLYLHSCCGPCSSAILAYLAPFFQITVYFDNPNISPRAEYDKRLFYQQKVIDALPEEYDIQLATGLYDPTRFQQAVAGYTHLGEGSERCFHCYAFRMRAAAEAAKKAGADYFASTLSISPYKNAEKINAIGESIGEQLGIAHLPNDFKKKAGYQKSIAFCKAEGIYRQSYCGCPYSYREWQERLAAQAEAGRE</sequence>
<evidence type="ECO:0000313" key="18">
    <source>
        <dbReference type="EMBL" id="SDD16370.1"/>
    </source>
</evidence>
<keyword evidence="6 17" id="KW-0004">4Fe-4S</keyword>
<evidence type="ECO:0000256" key="4">
    <source>
        <dbReference type="ARBA" id="ARBA00012622"/>
    </source>
</evidence>
<evidence type="ECO:0000256" key="2">
    <source>
        <dbReference type="ARBA" id="ARBA00004691"/>
    </source>
</evidence>
<gene>
    <name evidence="17" type="primary">queH</name>
    <name evidence="18" type="ORF">SAMN04489866_101336</name>
</gene>
<organism evidence="18 19">
    <name type="scientific">Peptococcus niger</name>
    <dbReference type="NCBI Taxonomy" id="2741"/>
    <lineage>
        <taxon>Bacteria</taxon>
        <taxon>Bacillati</taxon>
        <taxon>Bacillota</taxon>
        <taxon>Clostridia</taxon>
        <taxon>Eubacteriales</taxon>
        <taxon>Peptococcaceae</taxon>
        <taxon>Peptococcus</taxon>
    </lineage>
</organism>
<dbReference type="InterPro" id="IPR003828">
    <property type="entry name" value="QueH"/>
</dbReference>
<evidence type="ECO:0000256" key="17">
    <source>
        <dbReference type="HAMAP-Rule" id="MF_02089"/>
    </source>
</evidence>
<dbReference type="UniPathway" id="UPA00392"/>
<keyword evidence="19" id="KW-1185">Reference proteome</keyword>
<evidence type="ECO:0000256" key="1">
    <source>
        <dbReference type="ARBA" id="ARBA00002268"/>
    </source>
</evidence>
<keyword evidence="13 17" id="KW-1015">Disulfide bond</keyword>
<dbReference type="OrthoDB" id="9801033at2"/>
<evidence type="ECO:0000256" key="10">
    <source>
        <dbReference type="ARBA" id="ARBA00023002"/>
    </source>
</evidence>
<dbReference type="EMBL" id="FNAF01000001">
    <property type="protein sequence ID" value="SDD16370.1"/>
    <property type="molecule type" value="Genomic_DNA"/>
</dbReference>
<feature type="binding site" evidence="17">
    <location>
        <position position="115"/>
    </location>
    <ligand>
        <name>[4Fe-4S] cluster</name>
        <dbReference type="ChEBI" id="CHEBI:49883"/>
    </ligand>
</feature>
<keyword evidence="14 17" id="KW-0676">Redox-active center</keyword>
<dbReference type="AlphaFoldDB" id="A0A1G6SHF0"/>
<protein>
    <recommendedName>
        <fullName evidence="5 17">Epoxyqueuosine reductase QueH</fullName>
        <ecNumber evidence="4 17">1.17.99.6</ecNumber>
    </recommendedName>
    <alternativeName>
        <fullName evidence="15 17">Queuosine biosynthesis protein QueH</fullName>
    </alternativeName>
</protein>
<comment type="function">
    <text evidence="1 17">Catalyzes the conversion of epoxyqueuosine (oQ) to queuosine (Q), which is a hypermodified base found in the wobble positions of tRNA(Asp), tRNA(Asn), tRNA(His) and tRNA(Tyr).</text>
</comment>
<dbReference type="GO" id="GO:0052693">
    <property type="term" value="F:epoxyqueuosine reductase activity"/>
    <property type="evidence" value="ECO:0007669"/>
    <property type="project" value="UniProtKB-UniRule"/>
</dbReference>
<dbReference type="GO" id="GO:0008616">
    <property type="term" value="P:tRNA queuosine(34) biosynthetic process"/>
    <property type="evidence" value="ECO:0007669"/>
    <property type="project" value="UniProtKB-UniRule"/>
</dbReference>
<dbReference type="Proteomes" id="UP000198995">
    <property type="component" value="Unassembled WGS sequence"/>
</dbReference>
<dbReference type="PANTHER" id="PTHR36701:SF1">
    <property type="entry name" value="EPOXYQUEUOSINE REDUCTASE QUEH"/>
    <property type="match status" value="1"/>
</dbReference>
<feature type="binding site" evidence="17">
    <location>
        <position position="34"/>
    </location>
    <ligand>
        <name>[4Fe-4S] cluster</name>
        <dbReference type="ChEBI" id="CHEBI:49883"/>
    </ligand>
</feature>
<keyword evidence="11 17" id="KW-0408">Iron</keyword>
<evidence type="ECO:0000256" key="13">
    <source>
        <dbReference type="ARBA" id="ARBA00023157"/>
    </source>
</evidence>
<evidence type="ECO:0000256" key="15">
    <source>
        <dbReference type="ARBA" id="ARBA00031446"/>
    </source>
</evidence>
<comment type="similarity">
    <text evidence="3 17">Belongs to the QueH family.</text>
</comment>
<dbReference type="HAMAP" id="MF_02089">
    <property type="entry name" value="QueH"/>
    <property type="match status" value="1"/>
</dbReference>
<feature type="binding site" evidence="17">
    <location>
        <position position="118"/>
    </location>
    <ligand>
        <name>[4Fe-4S] cluster</name>
        <dbReference type="ChEBI" id="CHEBI:49883"/>
    </ligand>
</feature>
<evidence type="ECO:0000256" key="12">
    <source>
        <dbReference type="ARBA" id="ARBA00023014"/>
    </source>
</evidence>
<reference evidence="18 19" key="1">
    <citation type="submission" date="2016-10" db="EMBL/GenBank/DDBJ databases">
        <authorList>
            <person name="de Groot N.N."/>
        </authorList>
    </citation>
    <scope>NUCLEOTIDE SEQUENCE [LARGE SCALE GENOMIC DNA]</scope>
    <source>
        <strain evidence="18 19">DSM 20475</strain>
    </source>
</reference>
<evidence type="ECO:0000256" key="3">
    <source>
        <dbReference type="ARBA" id="ARBA00008207"/>
    </source>
</evidence>
<dbReference type="STRING" id="2741.SAMN04489866_101336"/>
<evidence type="ECO:0000313" key="19">
    <source>
        <dbReference type="Proteomes" id="UP000198995"/>
    </source>
</evidence>
<evidence type="ECO:0000256" key="9">
    <source>
        <dbReference type="ARBA" id="ARBA00022785"/>
    </source>
</evidence>
<dbReference type="Pfam" id="PF02677">
    <property type="entry name" value="QueH"/>
    <property type="match status" value="1"/>
</dbReference>
<dbReference type="PANTHER" id="PTHR36701">
    <property type="entry name" value="EPOXYQUEUOSINE REDUCTASE QUEH"/>
    <property type="match status" value="1"/>
</dbReference>
<keyword evidence="10 17" id="KW-0560">Oxidoreductase</keyword>